<sequence>MRLELEPAWAQPIVESPQIVTQHFHTNIDTKSLELQKRIFALEEEVKRYTTSKKIHKDRI</sequence>
<proteinExistence type="predicted"/>
<gene>
    <name evidence="1" type="ORF">LCGC14_1941970</name>
</gene>
<name>A0A0F9FJX7_9ZZZZ</name>
<evidence type="ECO:0000313" key="1">
    <source>
        <dbReference type="EMBL" id="KKL86719.1"/>
    </source>
</evidence>
<feature type="non-terminal residue" evidence="1">
    <location>
        <position position="1"/>
    </location>
</feature>
<dbReference type="EMBL" id="LAZR01021031">
    <property type="protein sequence ID" value="KKL86719.1"/>
    <property type="molecule type" value="Genomic_DNA"/>
</dbReference>
<accession>A0A0F9FJX7</accession>
<comment type="caution">
    <text evidence="1">The sequence shown here is derived from an EMBL/GenBank/DDBJ whole genome shotgun (WGS) entry which is preliminary data.</text>
</comment>
<protein>
    <submittedName>
        <fullName evidence="1">Uncharacterized protein</fullName>
    </submittedName>
</protein>
<dbReference type="AlphaFoldDB" id="A0A0F9FJX7"/>
<reference evidence="1" key="1">
    <citation type="journal article" date="2015" name="Nature">
        <title>Complex archaea that bridge the gap between prokaryotes and eukaryotes.</title>
        <authorList>
            <person name="Spang A."/>
            <person name="Saw J.H."/>
            <person name="Jorgensen S.L."/>
            <person name="Zaremba-Niedzwiedzka K."/>
            <person name="Martijn J."/>
            <person name="Lind A.E."/>
            <person name="van Eijk R."/>
            <person name="Schleper C."/>
            <person name="Guy L."/>
            <person name="Ettema T.J."/>
        </authorList>
    </citation>
    <scope>NUCLEOTIDE SEQUENCE</scope>
</reference>
<organism evidence="1">
    <name type="scientific">marine sediment metagenome</name>
    <dbReference type="NCBI Taxonomy" id="412755"/>
    <lineage>
        <taxon>unclassified sequences</taxon>
        <taxon>metagenomes</taxon>
        <taxon>ecological metagenomes</taxon>
    </lineage>
</organism>